<dbReference type="Pfam" id="PF11239">
    <property type="entry name" value="DUF3040"/>
    <property type="match status" value="1"/>
</dbReference>
<feature type="compositionally biased region" description="Basic and acidic residues" evidence="1">
    <location>
        <begin position="8"/>
        <end position="31"/>
    </location>
</feature>
<organism evidence="3 4">
    <name type="scientific">Actinomadura miaoliensis</name>
    <dbReference type="NCBI Taxonomy" id="430685"/>
    <lineage>
        <taxon>Bacteria</taxon>
        <taxon>Bacillati</taxon>
        <taxon>Actinomycetota</taxon>
        <taxon>Actinomycetes</taxon>
        <taxon>Streptosporangiales</taxon>
        <taxon>Thermomonosporaceae</taxon>
        <taxon>Actinomadura</taxon>
    </lineage>
</organism>
<feature type="transmembrane region" description="Helical" evidence="2">
    <location>
        <begin position="40"/>
        <end position="58"/>
    </location>
</feature>
<dbReference type="InterPro" id="IPR021401">
    <property type="entry name" value="DUF3040"/>
</dbReference>
<sequence>MAQPGRNPLHDREAQMQRSDPRFARGRDTGNPRRPRRRGWAWALLALSLATLAVGMVLPHGMLLASGLVTAGVATYLLSAPHAPDRSGLHL</sequence>
<dbReference type="EMBL" id="BAAAZG010000001">
    <property type="protein sequence ID" value="GAA4054583.1"/>
    <property type="molecule type" value="Genomic_DNA"/>
</dbReference>
<dbReference type="RefSeq" id="WP_425549343.1">
    <property type="nucleotide sequence ID" value="NZ_BAAAZG010000001.1"/>
</dbReference>
<keyword evidence="4" id="KW-1185">Reference proteome</keyword>
<evidence type="ECO:0000256" key="2">
    <source>
        <dbReference type="SAM" id="Phobius"/>
    </source>
</evidence>
<gene>
    <name evidence="3" type="ORF">GCM10022214_01860</name>
</gene>
<comment type="caution">
    <text evidence="3">The sequence shown here is derived from an EMBL/GenBank/DDBJ whole genome shotgun (WGS) entry which is preliminary data.</text>
</comment>
<keyword evidence="2" id="KW-0472">Membrane</keyword>
<evidence type="ECO:0000256" key="1">
    <source>
        <dbReference type="SAM" id="MobiDB-lite"/>
    </source>
</evidence>
<evidence type="ECO:0008006" key="5">
    <source>
        <dbReference type="Google" id="ProtNLM"/>
    </source>
</evidence>
<accession>A0ABP7UX49</accession>
<dbReference type="Proteomes" id="UP001500683">
    <property type="component" value="Unassembled WGS sequence"/>
</dbReference>
<keyword evidence="2" id="KW-1133">Transmembrane helix</keyword>
<reference evidence="4" key="1">
    <citation type="journal article" date="2019" name="Int. J. Syst. Evol. Microbiol.">
        <title>The Global Catalogue of Microorganisms (GCM) 10K type strain sequencing project: providing services to taxonomists for standard genome sequencing and annotation.</title>
        <authorList>
            <consortium name="The Broad Institute Genomics Platform"/>
            <consortium name="The Broad Institute Genome Sequencing Center for Infectious Disease"/>
            <person name="Wu L."/>
            <person name="Ma J."/>
        </authorList>
    </citation>
    <scope>NUCLEOTIDE SEQUENCE [LARGE SCALE GENOMIC DNA]</scope>
    <source>
        <strain evidence="4">JCM 16702</strain>
    </source>
</reference>
<evidence type="ECO:0000313" key="3">
    <source>
        <dbReference type="EMBL" id="GAA4054583.1"/>
    </source>
</evidence>
<feature type="region of interest" description="Disordered" evidence="1">
    <location>
        <begin position="1"/>
        <end position="35"/>
    </location>
</feature>
<evidence type="ECO:0000313" key="4">
    <source>
        <dbReference type="Proteomes" id="UP001500683"/>
    </source>
</evidence>
<keyword evidence="2" id="KW-0812">Transmembrane</keyword>
<protein>
    <recommendedName>
        <fullName evidence="5">DUF3040 domain-containing protein</fullName>
    </recommendedName>
</protein>
<name>A0ABP7UX49_9ACTN</name>
<proteinExistence type="predicted"/>